<evidence type="ECO:0000313" key="2">
    <source>
        <dbReference type="Proteomes" id="UP000175669"/>
    </source>
</evidence>
<dbReference type="PANTHER" id="PTHR43464">
    <property type="entry name" value="METHYLTRANSFERASE"/>
    <property type="match status" value="1"/>
</dbReference>
<protein>
    <submittedName>
        <fullName evidence="1">Methyltransferase type 12</fullName>
    </submittedName>
</protein>
<dbReference type="EMBL" id="MASR01000001">
    <property type="protein sequence ID" value="OFE13138.1"/>
    <property type="molecule type" value="Genomic_DNA"/>
</dbReference>
<accession>A0A1E8CL42</accession>
<keyword evidence="2" id="KW-1185">Reference proteome</keyword>
<dbReference type="RefSeq" id="WP_070116749.1">
    <property type="nucleotide sequence ID" value="NZ_MASR01000001.1"/>
</dbReference>
<sequence length="224" mass="24735">MDDDNRIIRSWQTNAEPWITAVREQQIESRAVTDQAIIDAIVAHSPGTVLDIGCGEGWLARALNKYGINVTGVDVVPELVAAANQAGGGEFHELPYEELATYSLTHRFDALVCNFSLLGDRSTEHVFRAASQLLKPGGLMFVQTLHPVSACGNQSYVDGWREGSWEGFSEALGETFKEAPPWYFRTMESWQDLFVDGRLTLIETRTPVRSAGSQPVSVIFVAKC</sequence>
<gene>
    <name evidence="1" type="ORF">PHACT_08295</name>
</gene>
<keyword evidence="1" id="KW-0808">Transferase</keyword>
<comment type="caution">
    <text evidence="1">The sequence shown here is derived from an EMBL/GenBank/DDBJ whole genome shotgun (WGS) entry which is preliminary data.</text>
</comment>
<reference evidence="2" key="1">
    <citation type="submission" date="2016-07" db="EMBL/GenBank/DDBJ databases">
        <authorList>
            <person name="Florea S."/>
            <person name="Webb J.S."/>
            <person name="Jaromczyk J."/>
            <person name="Schardl C.L."/>
        </authorList>
    </citation>
    <scope>NUCLEOTIDE SEQUENCE [LARGE SCALE GENOMIC DNA]</scope>
    <source>
        <strain evidence="2">KCTC 42131</strain>
    </source>
</reference>
<keyword evidence="1" id="KW-0489">Methyltransferase</keyword>
<dbReference type="OrthoDB" id="9791837at2"/>
<dbReference type="PANTHER" id="PTHR43464:SF23">
    <property type="entry name" value="JUVENILE HORMONE ACID O-METHYLTRANSFERASE"/>
    <property type="match status" value="1"/>
</dbReference>
<organism evidence="1 2">
    <name type="scientific">Pseudohongiella acticola</name>
    <dbReference type="NCBI Taxonomy" id="1524254"/>
    <lineage>
        <taxon>Bacteria</taxon>
        <taxon>Pseudomonadati</taxon>
        <taxon>Pseudomonadota</taxon>
        <taxon>Gammaproteobacteria</taxon>
        <taxon>Pseudomonadales</taxon>
        <taxon>Pseudohongiellaceae</taxon>
        <taxon>Pseudohongiella</taxon>
    </lineage>
</organism>
<proteinExistence type="predicted"/>
<dbReference type="AlphaFoldDB" id="A0A1E8CL42"/>
<dbReference type="GO" id="GO:0010420">
    <property type="term" value="F:polyprenyldihydroxybenzoate methyltransferase activity"/>
    <property type="evidence" value="ECO:0007669"/>
    <property type="project" value="TreeGrafter"/>
</dbReference>
<evidence type="ECO:0000313" key="1">
    <source>
        <dbReference type="EMBL" id="OFE13138.1"/>
    </source>
</evidence>
<dbReference type="Pfam" id="PF13489">
    <property type="entry name" value="Methyltransf_23"/>
    <property type="match status" value="1"/>
</dbReference>
<dbReference type="Gene3D" id="3.40.50.150">
    <property type="entry name" value="Vaccinia Virus protein VP39"/>
    <property type="match status" value="1"/>
</dbReference>
<dbReference type="CDD" id="cd02440">
    <property type="entry name" value="AdoMet_MTases"/>
    <property type="match status" value="1"/>
</dbReference>
<dbReference type="InterPro" id="IPR029063">
    <property type="entry name" value="SAM-dependent_MTases_sf"/>
</dbReference>
<dbReference type="STRING" id="1524254.PHACT_08295"/>
<dbReference type="GO" id="GO:0032259">
    <property type="term" value="P:methylation"/>
    <property type="evidence" value="ECO:0007669"/>
    <property type="project" value="UniProtKB-KW"/>
</dbReference>
<name>A0A1E8CL42_9GAMM</name>
<dbReference type="Proteomes" id="UP000175669">
    <property type="component" value="Unassembled WGS sequence"/>
</dbReference>
<dbReference type="SUPFAM" id="SSF53335">
    <property type="entry name" value="S-adenosyl-L-methionine-dependent methyltransferases"/>
    <property type="match status" value="1"/>
</dbReference>